<proteinExistence type="predicted"/>
<dbReference type="STRING" id="1214101.BN159_0411"/>
<dbReference type="KEGG" id="sdv:BN159_0411"/>
<sequence length="152" mass="17127">MPAFEIRRPALDTAIDRWDIWAAAYLICGGCSDDHFMDFKAGLIALGRAWYERAARCPDDLAEHLHVQHALTAGVGEAVFYEEMGYVSVAAWGRITGDEDSFYSALDDYRATIGEDDSQGHDMSEHFKFDDAQAMRRRLPRLAALHLEDAQE</sequence>
<dbReference type="AlphaFoldDB" id="K4QVC9"/>
<dbReference type="Pfam" id="PF14024">
    <property type="entry name" value="DUF4240"/>
    <property type="match status" value="1"/>
</dbReference>
<name>K4QVC9_STRDJ</name>
<accession>K4QVC9</accession>
<evidence type="ECO:0000313" key="2">
    <source>
        <dbReference type="EMBL" id="CCK24790.1"/>
    </source>
</evidence>
<dbReference type="EMBL" id="HE971709">
    <property type="protein sequence ID" value="CCK24790.1"/>
    <property type="molecule type" value="Genomic_DNA"/>
</dbReference>
<keyword evidence="3" id="KW-1185">Reference proteome</keyword>
<feature type="domain" description="DUF4240" evidence="1">
    <location>
        <begin position="3"/>
        <end position="91"/>
    </location>
</feature>
<dbReference type="Proteomes" id="UP000008043">
    <property type="component" value="Chromosome"/>
</dbReference>
<reference evidence="2 3" key="1">
    <citation type="journal article" date="2012" name="J. Bacteriol.">
        <title>Genome sequence of the bacterium Streptomyces davawensis JCM 4913 and heterologous production of the unique antibiotic roseoflavin.</title>
        <authorList>
            <person name="Jankowitsch F."/>
            <person name="Schwarz J."/>
            <person name="Ruckert C."/>
            <person name="Gust B."/>
            <person name="Szczepanowski R."/>
            <person name="Blom J."/>
            <person name="Pelzer S."/>
            <person name="Kalinowski J."/>
            <person name="Mack M."/>
        </authorList>
    </citation>
    <scope>NUCLEOTIDE SEQUENCE [LARGE SCALE GENOMIC DNA]</scope>
    <source>
        <strain evidence="3">DSM 101723 / JCM 4913 / KCC S-0913 / 768</strain>
    </source>
</reference>
<dbReference type="HOGENOM" id="CLU_085061_1_0_11"/>
<dbReference type="eggNOG" id="COG3831">
    <property type="taxonomic scope" value="Bacteria"/>
</dbReference>
<gene>
    <name evidence="2" type="ORF">BN159_0411</name>
</gene>
<protein>
    <recommendedName>
        <fullName evidence="1">DUF4240 domain-containing protein</fullName>
    </recommendedName>
</protein>
<dbReference type="PATRIC" id="fig|1214101.3.peg.414"/>
<evidence type="ECO:0000313" key="3">
    <source>
        <dbReference type="Proteomes" id="UP000008043"/>
    </source>
</evidence>
<evidence type="ECO:0000259" key="1">
    <source>
        <dbReference type="Pfam" id="PF14024"/>
    </source>
</evidence>
<organism evidence="2 3">
    <name type="scientific">Streptomyces davaonensis (strain DSM 101723 / JCM 4913 / KCC S-0913 / 768)</name>
    <dbReference type="NCBI Taxonomy" id="1214101"/>
    <lineage>
        <taxon>Bacteria</taxon>
        <taxon>Bacillati</taxon>
        <taxon>Actinomycetota</taxon>
        <taxon>Actinomycetes</taxon>
        <taxon>Kitasatosporales</taxon>
        <taxon>Streptomycetaceae</taxon>
        <taxon>Streptomyces</taxon>
    </lineage>
</organism>
<dbReference type="InterPro" id="IPR025334">
    <property type="entry name" value="DUF4240"/>
</dbReference>